<accession>A0A2G9HZH4</accession>
<comment type="caution">
    <text evidence="4">The sequence shown here is derived from an EMBL/GenBank/DDBJ whole genome shotgun (WGS) entry which is preliminary data.</text>
</comment>
<keyword evidence="5" id="KW-1185">Reference proteome</keyword>
<dbReference type="NCBIfam" id="TIGR00756">
    <property type="entry name" value="PPR"/>
    <property type="match status" value="4"/>
</dbReference>
<dbReference type="OrthoDB" id="1882346at2759"/>
<dbReference type="InterPro" id="IPR011990">
    <property type="entry name" value="TPR-like_helical_dom_sf"/>
</dbReference>
<name>A0A2G9HZH4_9LAMI</name>
<feature type="repeat" description="PPR" evidence="3">
    <location>
        <begin position="329"/>
        <end position="363"/>
    </location>
</feature>
<evidence type="ECO:0000256" key="3">
    <source>
        <dbReference type="PROSITE-ProRule" id="PRU00708"/>
    </source>
</evidence>
<proteinExistence type="inferred from homology"/>
<evidence type="ECO:0000313" key="5">
    <source>
        <dbReference type="Proteomes" id="UP000231279"/>
    </source>
</evidence>
<dbReference type="FunFam" id="1.25.40.10:FF:000205">
    <property type="entry name" value="Pentatricopeptide repeat-containing protein, mitochondrial"/>
    <property type="match status" value="1"/>
</dbReference>
<dbReference type="FunFam" id="1.25.40.10:FF:000090">
    <property type="entry name" value="Pentatricopeptide repeat-containing protein, chloroplastic"/>
    <property type="match status" value="1"/>
</dbReference>
<evidence type="ECO:0000313" key="4">
    <source>
        <dbReference type="EMBL" id="PIN22909.1"/>
    </source>
</evidence>
<gene>
    <name evidence="4" type="ORF">CDL12_04375</name>
</gene>
<dbReference type="GO" id="GO:0003723">
    <property type="term" value="F:RNA binding"/>
    <property type="evidence" value="ECO:0007669"/>
    <property type="project" value="InterPro"/>
</dbReference>
<comment type="similarity">
    <text evidence="2">Belongs to the PPR family. PCMP-E subfamily.</text>
</comment>
<feature type="repeat" description="PPR" evidence="3">
    <location>
        <begin position="228"/>
        <end position="262"/>
    </location>
</feature>
<dbReference type="InterPro" id="IPR002885">
    <property type="entry name" value="PPR_rpt"/>
</dbReference>
<feature type="repeat" description="PPR" evidence="3">
    <location>
        <begin position="531"/>
        <end position="565"/>
    </location>
</feature>
<keyword evidence="1" id="KW-0677">Repeat</keyword>
<dbReference type="Gene3D" id="1.25.40.10">
    <property type="entry name" value="Tetratricopeptide repeat domain"/>
    <property type="match status" value="6"/>
</dbReference>
<dbReference type="Proteomes" id="UP000231279">
    <property type="component" value="Unassembled WGS sequence"/>
</dbReference>
<dbReference type="Pfam" id="PF01535">
    <property type="entry name" value="PPR"/>
    <property type="match status" value="8"/>
</dbReference>
<feature type="repeat" description="PPR" evidence="3">
    <location>
        <begin position="126"/>
        <end position="160"/>
    </location>
</feature>
<dbReference type="Pfam" id="PF20431">
    <property type="entry name" value="E_motif"/>
    <property type="match status" value="1"/>
</dbReference>
<feature type="repeat" description="PPR" evidence="3">
    <location>
        <begin position="632"/>
        <end position="666"/>
    </location>
</feature>
<organism evidence="4 5">
    <name type="scientific">Handroanthus impetiginosus</name>
    <dbReference type="NCBI Taxonomy" id="429701"/>
    <lineage>
        <taxon>Eukaryota</taxon>
        <taxon>Viridiplantae</taxon>
        <taxon>Streptophyta</taxon>
        <taxon>Embryophyta</taxon>
        <taxon>Tracheophyta</taxon>
        <taxon>Spermatophyta</taxon>
        <taxon>Magnoliopsida</taxon>
        <taxon>eudicotyledons</taxon>
        <taxon>Gunneridae</taxon>
        <taxon>Pentapetalae</taxon>
        <taxon>asterids</taxon>
        <taxon>lamiids</taxon>
        <taxon>Lamiales</taxon>
        <taxon>Bignoniaceae</taxon>
        <taxon>Crescentiina</taxon>
        <taxon>Tabebuia alliance</taxon>
        <taxon>Handroanthus</taxon>
    </lineage>
</organism>
<dbReference type="GO" id="GO:0009451">
    <property type="term" value="P:RNA modification"/>
    <property type="evidence" value="ECO:0007669"/>
    <property type="project" value="InterPro"/>
</dbReference>
<evidence type="ECO:0008006" key="6">
    <source>
        <dbReference type="Google" id="ProtNLM"/>
    </source>
</evidence>
<dbReference type="FunFam" id="1.25.40.10:FF:000343">
    <property type="entry name" value="Pentatricopeptide repeat-containing protein At3g58590"/>
    <property type="match status" value="1"/>
</dbReference>
<dbReference type="GO" id="GO:0005739">
    <property type="term" value="C:mitochondrion"/>
    <property type="evidence" value="ECO:0007669"/>
    <property type="project" value="UniProtKB-ARBA"/>
</dbReference>
<feature type="repeat" description="PPR" evidence="3">
    <location>
        <begin position="667"/>
        <end position="701"/>
    </location>
</feature>
<protein>
    <recommendedName>
        <fullName evidence="6">Pentacotripeptide-repeat region of PRORP domain-containing protein</fullName>
    </recommendedName>
</protein>
<sequence>MRAPCVGSYNLVFKSPIKSHANAAISKPPIRRNFCRPSSQLLESDNPGFVTTHNRQKHRQYLGNLLLSPPQKIRNHALYYRTVHAQIILSGFESNVFLSNILITAYSREDTLRTAVCLFARMPERNLISLSSMISAYNQNGYHAEALVVFGEFRKSGNEKPNEFVLATVIQSCTLLISVDNGMHLHSFVIKAGYNQNAHVGTSLIDFYAKTSELDAARLVFDELEVKSVAAWTAIIMGYSMNGRSDISLNLFKEMVETGVVPDKFALSSIFRACSMLELLEVGKQVHAFALRSGANGDVSVTNLLIDFYIKCGELKAGHRIFEQMEVKNAISWAMMISGYMQSGFNCEAMNLYKDMNRLEWKADGFACTSVLTSCGSVGALNPGKQVHAYVIKVNLDSDDFVLNSLIDMYCKCNAVIDARRVFLASAKCSAICYNAMIEGYSRQESLYGAIDLFDKMRHNLISPTQLTFVSLLGVSASQIAMKLSWQLHSLMIKFGFCLDNYCGSALIDVYSKCSFVGDARLVFEEIDEKDIVLWNSMLFGYALVSENEEALSLYLELLRGNERPNGSTFVAIIMASGNQASLLHGLQFHNQAIKIGLDFDSFVTNALMEMYAKCGSTDAVQLLFDGLIQRDVACWNSMISMHAQHGDAEKALNMFKQMKAEGIQPDYVTFIGLLSACAHVGLVKEGFRYFESMLELGIEPGEEHYTCMVTLLARAGELHEAKSFIEKMPIQPSASMWKSLLSACRVSGNVELARHAAEMAIASDPKDSGSYMLISNIYACKGMWIDVKKVREKMDRNDVTKETGCSWIEVNDQVHLFVALDRTHREADLIYGLIDHLNQHMKGIN</sequence>
<dbReference type="PANTHER" id="PTHR47926:SF527">
    <property type="entry name" value="PENTATRICOPEPTIDE REPEAT-CONTAINING PROTEIN"/>
    <property type="match status" value="1"/>
</dbReference>
<dbReference type="SUPFAM" id="SSF48452">
    <property type="entry name" value="TPR-like"/>
    <property type="match status" value="1"/>
</dbReference>
<dbReference type="InterPro" id="IPR046848">
    <property type="entry name" value="E_motif"/>
</dbReference>
<dbReference type="FunFam" id="1.25.40.10:FF:000353">
    <property type="entry name" value="Pentatricopeptide repeat-containing protein At4g39530"/>
    <property type="match status" value="1"/>
</dbReference>
<dbReference type="PROSITE" id="PS51375">
    <property type="entry name" value="PPR"/>
    <property type="match status" value="7"/>
</dbReference>
<dbReference type="PANTHER" id="PTHR47926">
    <property type="entry name" value="PENTATRICOPEPTIDE REPEAT-CONTAINING PROTEIN"/>
    <property type="match status" value="1"/>
</dbReference>
<dbReference type="EMBL" id="NKXS01000668">
    <property type="protein sequence ID" value="PIN22909.1"/>
    <property type="molecule type" value="Genomic_DNA"/>
</dbReference>
<dbReference type="InterPro" id="IPR046960">
    <property type="entry name" value="PPR_At4g14850-like_plant"/>
</dbReference>
<evidence type="ECO:0000256" key="2">
    <source>
        <dbReference type="ARBA" id="ARBA00061659"/>
    </source>
</evidence>
<reference evidence="5" key="1">
    <citation type="journal article" date="2018" name="Gigascience">
        <title>Genome assembly of the Pink Ipe (Handroanthus impetiginosus, Bignoniaceae), a highly valued, ecologically keystone Neotropical timber forest tree.</title>
        <authorList>
            <person name="Silva-Junior O.B."/>
            <person name="Grattapaglia D."/>
            <person name="Novaes E."/>
            <person name="Collevatti R.G."/>
        </authorList>
    </citation>
    <scope>NUCLEOTIDE SEQUENCE [LARGE SCALE GENOMIC DNA]</scope>
    <source>
        <strain evidence="5">cv. UFG-1</strain>
    </source>
</reference>
<feature type="repeat" description="PPR" evidence="3">
    <location>
        <begin position="430"/>
        <end position="464"/>
    </location>
</feature>
<dbReference type="STRING" id="429701.A0A2G9HZH4"/>
<dbReference type="AlphaFoldDB" id="A0A2G9HZH4"/>
<evidence type="ECO:0000256" key="1">
    <source>
        <dbReference type="ARBA" id="ARBA00022737"/>
    </source>
</evidence>
<dbReference type="FunFam" id="1.25.40.10:FF:000361">
    <property type="entry name" value="Pentatricopeptide repeat-containing protein chloroplastic"/>
    <property type="match status" value="1"/>
</dbReference>
<dbReference type="Pfam" id="PF13041">
    <property type="entry name" value="PPR_2"/>
    <property type="match status" value="3"/>
</dbReference>